<dbReference type="GO" id="GO:0007064">
    <property type="term" value="P:mitotic sister chromatid cohesion"/>
    <property type="evidence" value="ECO:0007669"/>
    <property type="project" value="InterPro"/>
</dbReference>
<feature type="region of interest" description="Disordered" evidence="7">
    <location>
        <begin position="1"/>
        <end position="55"/>
    </location>
</feature>
<evidence type="ECO:0000256" key="5">
    <source>
        <dbReference type="ARBA" id="ARBA00023306"/>
    </source>
</evidence>
<keyword evidence="3" id="KW-0498">Mitosis</keyword>
<sequence length="1402" mass="155108">MAPGRRTRNKKAPEPVVESPPQQEEDQDSSELEEIASPEPENADSDEDAPSLKFDEELTWRPARPIAVGTLISRLEKLSEELADYDQEGVNLDSLSEVSAALAHRNLLQHKDKGVRAYTACCLVDILRLHVPEAPFTADQLKLIFTLFIGSIIPALFDPKNPWKTQNKHVLTSLTEVKSLLLLNEVPGGDDLTVRLFNTTFDGVENSAKAKAGEQLPKDVVTHLTEALILLIDEAPGSVPPAMIDSVLTQFLRALPPGGSRNREHSQNQATLLPKSEPPAYTIAKNICNGCPDKLARYVSQYFGDVILSASRFATAPNGHKHDGDSDDGEPAGDSGPSDDDIKNLERAHILIRELWRAAPSILSNVVQQVEAELSADNLHLRQVATETIGDMIAGVGAAGLHPSPIRDAAVYPPVRLMDEPTTTYAPNALTTPQSPFSFIQTHHSAYRSFVGRRFDKSASIRAIWVTAVGRILSTSAGGLGLNPVEEKELLQTLHAKLSDSEEKVRLAAVKAVELLGFRDIVLKLGAFGGVDGDETSILATLADRIRDKKVAVRVEATILLAKLWAVGAGEIADGQEAVTACLEGVPNKIISAFYANDLEVNLLLDRVLFECLIPLKYPQVKNKHGSSASSDKKAALLTTEQDALRAERILLMLKSLNPSSMKAFWAMQVRQTQFAVAVAAYIKHCEAYNGGVSEGDASNVKKLLGQAIDWMAQQFPDAVKVRGDLQKFAKMNDRRAYQLLKFAVESESDFQKVRRSIHELISKIQGGSAGTIAETLLAILYRASSLMFNRSHLTTIMDTSKDENNKLAATAHAVLNELSARNPALFKAHSAELRTSIVDQAPSATKSNDPGVMDMLKAYSSYAKQYPEEVEVDKAFTQTLMNYALYGRPHKSAKYAVNLILSKDDDKGRVTATNLVKKAAKGLEFGTPNFLNKLQTLCHLQRLVPEVTADEDENIDRVAVKDVLRQVRKPAEEDDASWVNDPDMDEEIQAKSLALKLLVNRALATADDDSAETRGKALLKLLMVFVVEEGEFCKSKNTPLHHKKRLRLLAGQCILKMCRVKKYDDQLDPANFNKLAELVQDSELQVRRRFMEKLQKHLQADSLRPRFYTMLFIAAFEPVSEVRIKVETWLRARALYYADNKRTVMEAMIGRLIPLLAHHPDYSPALEDLLDFSKYIIFYLDTVAREDNISHIYKYAERVKQTRDILSPDDSDSLYTISDLAQTLIRKFQERRNWSFQAWPDKVGLPAGLYVPLPSSEVAHEIATKQYVPEELDERLDDLLKSLERKKKRKSATDSSDRPSGKKAKSQISTVIREKSSTKAKPKSSSSKPKRKRTTSTTPSKAEKPTIPLSERRRSGRAAAPTTSYKEADEEDDDAEMEDGSAAGSDEESGSGSDAEESGLD</sequence>
<dbReference type="GO" id="GO:0005634">
    <property type="term" value="C:nucleus"/>
    <property type="evidence" value="ECO:0007669"/>
    <property type="project" value="UniProtKB-SubCell"/>
</dbReference>
<dbReference type="EMBL" id="JAGIXG020000001">
    <property type="protein sequence ID" value="KAI6785775.1"/>
    <property type="molecule type" value="Genomic_DNA"/>
</dbReference>
<reference evidence="8" key="1">
    <citation type="journal article" date="2021" name="J Fungi (Basel)">
        <title>Genomic and Metabolomic Analyses of the Marine Fungus Emericellopsis cladophorae: Insights into Saltwater Adaptability Mechanisms and Its Biosynthetic Potential.</title>
        <authorList>
            <person name="Goncalves M.F.M."/>
            <person name="Hilario S."/>
            <person name="Van de Peer Y."/>
            <person name="Esteves A.C."/>
            <person name="Alves A."/>
        </authorList>
    </citation>
    <scope>NUCLEOTIDE SEQUENCE</scope>
    <source>
        <strain evidence="8">MUM 19.33</strain>
    </source>
</reference>
<feature type="compositionally biased region" description="Basic residues" evidence="7">
    <location>
        <begin position="1"/>
        <end position="10"/>
    </location>
</feature>
<keyword evidence="5" id="KW-0131">Cell cycle</keyword>
<feature type="compositionally biased region" description="Basic residues" evidence="7">
    <location>
        <begin position="1319"/>
        <end position="1335"/>
    </location>
</feature>
<accession>A0A9P9Y9X7</accession>
<evidence type="ECO:0000256" key="6">
    <source>
        <dbReference type="SAM" id="Coils"/>
    </source>
</evidence>
<keyword evidence="2" id="KW-0132">Cell division</keyword>
<dbReference type="Gene3D" id="1.25.10.10">
    <property type="entry name" value="Leucine-rich Repeat Variant"/>
    <property type="match status" value="1"/>
</dbReference>
<comment type="caution">
    <text evidence="8">The sequence shown here is derived from an EMBL/GenBank/DDBJ whole genome shotgun (WGS) entry which is preliminary data.</text>
</comment>
<protein>
    <submittedName>
        <fullName evidence="8">Sister chromatid cohesion protein-like protein</fullName>
    </submittedName>
</protein>
<feature type="coiled-coil region" evidence="6">
    <location>
        <begin position="68"/>
        <end position="95"/>
    </location>
</feature>
<dbReference type="InterPro" id="IPR016024">
    <property type="entry name" value="ARM-type_fold"/>
</dbReference>
<dbReference type="GO" id="GO:0000785">
    <property type="term" value="C:chromatin"/>
    <property type="evidence" value="ECO:0007669"/>
    <property type="project" value="TreeGrafter"/>
</dbReference>
<name>A0A9P9Y9X7_9HYPO</name>
<dbReference type="GO" id="GO:0006281">
    <property type="term" value="P:DNA repair"/>
    <property type="evidence" value="ECO:0007669"/>
    <property type="project" value="TreeGrafter"/>
</dbReference>
<dbReference type="GO" id="GO:0051301">
    <property type="term" value="P:cell division"/>
    <property type="evidence" value="ECO:0007669"/>
    <property type="project" value="UniProtKB-KW"/>
</dbReference>
<reference evidence="8" key="2">
    <citation type="submission" date="2022-07" db="EMBL/GenBank/DDBJ databases">
        <authorList>
            <person name="Goncalves M.F.M."/>
            <person name="Hilario S."/>
            <person name="Van De Peer Y."/>
            <person name="Esteves A.C."/>
            <person name="Alves A."/>
        </authorList>
    </citation>
    <scope>NUCLEOTIDE SEQUENCE</scope>
    <source>
        <strain evidence="8">MUM 19.33</strain>
    </source>
</reference>
<feature type="compositionally biased region" description="Acidic residues" evidence="7">
    <location>
        <begin position="1369"/>
        <end position="1402"/>
    </location>
</feature>
<keyword evidence="4" id="KW-0539">Nucleus</keyword>
<feature type="region of interest" description="Disordered" evidence="7">
    <location>
        <begin position="317"/>
        <end position="342"/>
    </location>
</feature>
<feature type="compositionally biased region" description="Basic and acidic residues" evidence="7">
    <location>
        <begin position="1292"/>
        <end position="1301"/>
    </location>
</feature>
<dbReference type="CDD" id="cd19953">
    <property type="entry name" value="PDS5"/>
    <property type="match status" value="1"/>
</dbReference>
<dbReference type="PANTHER" id="PTHR12663">
    <property type="entry name" value="ANDROGEN INDUCED INHIBITOR OF PROLIFERATION AS3 / PDS5-RELATED"/>
    <property type="match status" value="1"/>
</dbReference>
<dbReference type="Pfam" id="PF20168">
    <property type="entry name" value="PDS5"/>
    <property type="match status" value="1"/>
</dbReference>
<dbReference type="RefSeq" id="XP_051366631.1">
    <property type="nucleotide sequence ID" value="XM_051503941.1"/>
</dbReference>
<comment type="subcellular location">
    <subcellularLocation>
        <location evidence="1">Nucleus</location>
    </subcellularLocation>
</comment>
<evidence type="ECO:0000313" key="8">
    <source>
        <dbReference type="EMBL" id="KAI6785775.1"/>
    </source>
</evidence>
<evidence type="ECO:0000256" key="3">
    <source>
        <dbReference type="ARBA" id="ARBA00022776"/>
    </source>
</evidence>
<evidence type="ECO:0000256" key="4">
    <source>
        <dbReference type="ARBA" id="ARBA00023242"/>
    </source>
</evidence>
<gene>
    <name evidence="8" type="ORF">J7T54_006114</name>
</gene>
<evidence type="ECO:0000256" key="7">
    <source>
        <dbReference type="SAM" id="MobiDB-lite"/>
    </source>
</evidence>
<keyword evidence="6" id="KW-0175">Coiled coil</keyword>
<dbReference type="InterPro" id="IPR039776">
    <property type="entry name" value="Pds5"/>
</dbReference>
<evidence type="ECO:0000256" key="1">
    <source>
        <dbReference type="ARBA" id="ARBA00004123"/>
    </source>
</evidence>
<keyword evidence="9" id="KW-1185">Reference proteome</keyword>
<proteinExistence type="predicted"/>
<evidence type="ECO:0000313" key="9">
    <source>
        <dbReference type="Proteomes" id="UP001055219"/>
    </source>
</evidence>
<organism evidence="8 9">
    <name type="scientific">Emericellopsis cladophorae</name>
    <dbReference type="NCBI Taxonomy" id="2686198"/>
    <lineage>
        <taxon>Eukaryota</taxon>
        <taxon>Fungi</taxon>
        <taxon>Dikarya</taxon>
        <taxon>Ascomycota</taxon>
        <taxon>Pezizomycotina</taxon>
        <taxon>Sordariomycetes</taxon>
        <taxon>Hypocreomycetidae</taxon>
        <taxon>Hypocreales</taxon>
        <taxon>Bionectriaceae</taxon>
        <taxon>Emericellopsis</taxon>
    </lineage>
</organism>
<dbReference type="OrthoDB" id="200660at2759"/>
<dbReference type="GeneID" id="75832592"/>
<dbReference type="PANTHER" id="PTHR12663:SF0">
    <property type="entry name" value="PRECOCIOUS DISSOCIATION OF SISTERS 5, ISOFORM A"/>
    <property type="match status" value="1"/>
</dbReference>
<dbReference type="Proteomes" id="UP001055219">
    <property type="component" value="Unassembled WGS sequence"/>
</dbReference>
<evidence type="ECO:0000256" key="2">
    <source>
        <dbReference type="ARBA" id="ARBA00022618"/>
    </source>
</evidence>
<dbReference type="InterPro" id="IPR011989">
    <property type="entry name" value="ARM-like"/>
</dbReference>
<dbReference type="SUPFAM" id="SSF48371">
    <property type="entry name" value="ARM repeat"/>
    <property type="match status" value="2"/>
</dbReference>
<feature type="region of interest" description="Disordered" evidence="7">
    <location>
        <begin position="1284"/>
        <end position="1402"/>
    </location>
</feature>
<feature type="compositionally biased region" description="Acidic residues" evidence="7">
    <location>
        <begin position="23"/>
        <end position="49"/>
    </location>
</feature>